<dbReference type="GO" id="GO:0006511">
    <property type="term" value="P:ubiquitin-dependent protein catabolic process"/>
    <property type="evidence" value="ECO:0007669"/>
    <property type="project" value="InterPro"/>
</dbReference>
<dbReference type="GO" id="GO:0031625">
    <property type="term" value="F:ubiquitin protein ligase binding"/>
    <property type="evidence" value="ECO:0007669"/>
    <property type="project" value="InterPro"/>
</dbReference>
<dbReference type="Proteomes" id="UP000037035">
    <property type="component" value="Unassembled WGS sequence"/>
</dbReference>
<comment type="caution">
    <text evidence="10">The sequence shown here is derived from an EMBL/GenBank/DDBJ whole genome shotgun (WGS) entry which is preliminary data.</text>
</comment>
<organism evidence="10 11">
    <name type="scientific">Puccinia sorghi</name>
    <dbReference type="NCBI Taxonomy" id="27349"/>
    <lineage>
        <taxon>Eukaryota</taxon>
        <taxon>Fungi</taxon>
        <taxon>Dikarya</taxon>
        <taxon>Basidiomycota</taxon>
        <taxon>Pucciniomycotina</taxon>
        <taxon>Pucciniomycetes</taxon>
        <taxon>Pucciniales</taxon>
        <taxon>Pucciniaceae</taxon>
        <taxon>Puccinia</taxon>
    </lineage>
</organism>
<dbReference type="FunFam" id="1.10.10.10:FF:000014">
    <property type="entry name" value="Cullin 1"/>
    <property type="match status" value="1"/>
</dbReference>
<evidence type="ECO:0000256" key="8">
    <source>
        <dbReference type="RuleBase" id="RU003829"/>
    </source>
</evidence>
<evidence type="ECO:0000256" key="5">
    <source>
        <dbReference type="ARBA" id="ARBA00022843"/>
    </source>
</evidence>
<dbReference type="InterPro" id="IPR036390">
    <property type="entry name" value="WH_DNA-bd_sf"/>
</dbReference>
<dbReference type="InterPro" id="IPR036317">
    <property type="entry name" value="Cullin_homology_sf"/>
</dbReference>
<dbReference type="GO" id="GO:0031461">
    <property type="term" value="C:cullin-RING ubiquitin ligase complex"/>
    <property type="evidence" value="ECO:0007669"/>
    <property type="project" value="UniProtKB-ARBA"/>
</dbReference>
<dbReference type="PANTHER" id="PTHR11932">
    <property type="entry name" value="CULLIN"/>
    <property type="match status" value="1"/>
</dbReference>
<dbReference type="STRING" id="27349.A0A0L6UM41"/>
<name>A0A0L6UM41_9BASI</name>
<evidence type="ECO:0000259" key="9">
    <source>
        <dbReference type="PROSITE" id="PS50069"/>
    </source>
</evidence>
<dbReference type="FunFam" id="4.10.1030.10:FF:000002">
    <property type="entry name" value="cullin homolog 1"/>
    <property type="match status" value="1"/>
</dbReference>
<dbReference type="Pfam" id="PF26557">
    <property type="entry name" value="Cullin_AB"/>
    <property type="match status" value="1"/>
</dbReference>
<dbReference type="SUPFAM" id="SSF75632">
    <property type="entry name" value="Cullin homology domain"/>
    <property type="match status" value="1"/>
</dbReference>
<reference evidence="10 11" key="1">
    <citation type="submission" date="2015-08" db="EMBL/GenBank/DDBJ databases">
        <title>Next Generation Sequencing and Analysis of the Genome of Puccinia sorghi L Schw, the Causal Agent of Maize Common Rust.</title>
        <authorList>
            <person name="Rochi L."/>
            <person name="Burguener G."/>
            <person name="Darino M."/>
            <person name="Turjanski A."/>
            <person name="Kreff E."/>
            <person name="Dieguez M.J."/>
            <person name="Sacco F."/>
        </authorList>
    </citation>
    <scope>NUCLEOTIDE SEQUENCE [LARGE SCALE GENOMIC DNA]</scope>
    <source>
        <strain evidence="10 11">RO10H11247</strain>
    </source>
</reference>
<evidence type="ECO:0000256" key="4">
    <source>
        <dbReference type="ARBA" id="ARBA00022786"/>
    </source>
</evidence>
<accession>A0A0L6UM41</accession>
<keyword evidence="4" id="KW-0833">Ubl conjugation pathway</keyword>
<protein>
    <recommendedName>
        <fullName evidence="6">Cullin-5</fullName>
    </recommendedName>
</protein>
<dbReference type="SUPFAM" id="SSF74788">
    <property type="entry name" value="Cullin repeat-like"/>
    <property type="match status" value="1"/>
</dbReference>
<dbReference type="AlphaFoldDB" id="A0A0L6UM41"/>
<dbReference type="EMBL" id="LAVV01010065">
    <property type="protein sequence ID" value="KNZ49603.1"/>
    <property type="molecule type" value="Genomic_DNA"/>
</dbReference>
<comment type="similarity">
    <text evidence="2 7 8">Belongs to the cullin family.</text>
</comment>
<dbReference type="InterPro" id="IPR016158">
    <property type="entry name" value="Cullin_homology"/>
</dbReference>
<dbReference type="InterPro" id="IPR036388">
    <property type="entry name" value="WH-like_DNA-bd_sf"/>
</dbReference>
<sequence length="898" mass="102617">MASSSKTVAILPTPNTLEESWNLLREGTDQMMTRPDEGMTYAKYMQLYTTDPSQFKIESYTTIAHPPTHSIGVSYSSPTSIFFIKKKQTDGLLCLHQYFVEHVKEIYQLLLRARKKNLPKLFLGIVGSLYNWGQLCASTIHISQSTLDQTGKGRRSQECSFSLHGSSTSFLGRPLQNLLAMLTHINSWTSHPLLSSHWSIGRNISFLIENQRNSEAIDPSLVKRAVDSFGRLPGIYSSHSFPFLYQVLTHLALFSYLHITTTVSLSRQVSLGLDESDSNRQNLDVYKESFEAPFLQETERYYRLESESFIAKTSIPEYMQKAEMRLKEEENRVDMYLHLSSRRMVSFLLPFGYVSLLVTTCETVLVKEHAELLQEEFMRLLENQKESGMLLMRMKIWKQSDADERQIIYQLDLDLSRMHGLLGRIPEGLDPLRAQFEVATKASGLSAIERIAGDKPESVEPKAYVDAILGVYQKYSDLVKKSFRGEAGFNAALDKACREFINQNAITGKSNQKSPELLAKYSDQLLKKTNKVGEETDLNTALVQTYSPSPPFACLKNHVLAQMTVFKYIEAKDVFQKFYSKMLAKRLVYFQSASDDAEASMISRLKDQCGFDYTARMQRMFSARLIWMKHKNLMPVGMKEWPKHMMRPTFQAIDFHALALMTGSWPLQAPSTGLTVPIELAPTYERFTLYYQNKHSGRKLTWLWQLSRMELQTTYTKMKFTFMVSSYQGAILLQFNVGGDSLTYSELSKGTGLDDATLKPTLALLVKQKVLTQDDDTHSVVLIKCFLFCSLEFKSKKIRVMLNAPIKAEQKAESSDVMKTVDEDRKLLIQSVIPNQLQGMIMKSRKTLKHQALIQESIGHLASRFKPSVVDIKKAIETLIEKEYVQRQEGSRDVFEYL</sequence>
<dbReference type="Gene3D" id="4.10.1030.10">
    <property type="entry name" value="Ring Box Chain A, domain 5"/>
    <property type="match status" value="1"/>
</dbReference>
<dbReference type="Gene3D" id="1.20.1310.10">
    <property type="entry name" value="Cullin Repeats"/>
    <property type="match status" value="3"/>
</dbReference>
<feature type="domain" description="Cullin family profile" evidence="9">
    <location>
        <begin position="513"/>
        <end position="766"/>
    </location>
</feature>
<dbReference type="Gene3D" id="1.10.10.10">
    <property type="entry name" value="Winged helix-like DNA-binding domain superfamily/Winged helix DNA-binding domain"/>
    <property type="match status" value="2"/>
</dbReference>
<evidence type="ECO:0000256" key="7">
    <source>
        <dbReference type="PROSITE-ProRule" id="PRU00330"/>
    </source>
</evidence>
<evidence type="ECO:0000256" key="6">
    <source>
        <dbReference type="ARBA" id="ARBA00040451"/>
    </source>
</evidence>
<keyword evidence="11" id="KW-1185">Reference proteome</keyword>
<comment type="pathway">
    <text evidence="1">Protein modification; protein ubiquitination.</text>
</comment>
<evidence type="ECO:0000256" key="2">
    <source>
        <dbReference type="ARBA" id="ARBA00006019"/>
    </source>
</evidence>
<dbReference type="VEuPathDB" id="FungiDB:VP01_490g2"/>
<dbReference type="InterPro" id="IPR001373">
    <property type="entry name" value="Cullin_N"/>
</dbReference>
<dbReference type="PROSITE" id="PS50069">
    <property type="entry name" value="CULLIN_2"/>
    <property type="match status" value="1"/>
</dbReference>
<gene>
    <name evidence="10" type="ORF">VP01_490g2</name>
</gene>
<evidence type="ECO:0000256" key="3">
    <source>
        <dbReference type="ARBA" id="ARBA00022499"/>
    </source>
</evidence>
<keyword evidence="3" id="KW-1017">Isopeptide bond</keyword>
<dbReference type="Pfam" id="PF00888">
    <property type="entry name" value="Cullin"/>
    <property type="match status" value="1"/>
</dbReference>
<dbReference type="InterPro" id="IPR016159">
    <property type="entry name" value="Cullin_repeat-like_dom_sf"/>
</dbReference>
<dbReference type="SMART" id="SM00884">
    <property type="entry name" value="Cullin_Nedd8"/>
    <property type="match status" value="1"/>
</dbReference>
<dbReference type="SUPFAM" id="SSF46785">
    <property type="entry name" value="Winged helix' DNA-binding domain"/>
    <property type="match status" value="1"/>
</dbReference>
<evidence type="ECO:0000256" key="1">
    <source>
        <dbReference type="ARBA" id="ARBA00004906"/>
    </source>
</evidence>
<dbReference type="FunFam" id="1.20.1310.10:FF:000014">
    <property type="entry name" value="Cullin 5"/>
    <property type="match status" value="1"/>
</dbReference>
<keyword evidence="5" id="KW-0832">Ubl conjugation</keyword>
<dbReference type="OrthoDB" id="27073at2759"/>
<evidence type="ECO:0000313" key="10">
    <source>
        <dbReference type="EMBL" id="KNZ49603.1"/>
    </source>
</evidence>
<dbReference type="InterPro" id="IPR019559">
    <property type="entry name" value="Cullin_neddylation_domain"/>
</dbReference>
<dbReference type="InterPro" id="IPR059120">
    <property type="entry name" value="Cullin-like_AB"/>
</dbReference>
<dbReference type="SMART" id="SM00182">
    <property type="entry name" value="CULLIN"/>
    <property type="match status" value="1"/>
</dbReference>
<dbReference type="InterPro" id="IPR045093">
    <property type="entry name" value="Cullin"/>
</dbReference>
<dbReference type="Pfam" id="PF10557">
    <property type="entry name" value="Cullin_Nedd8"/>
    <property type="match status" value="1"/>
</dbReference>
<evidence type="ECO:0000313" key="11">
    <source>
        <dbReference type="Proteomes" id="UP000037035"/>
    </source>
</evidence>
<proteinExistence type="inferred from homology"/>